<keyword evidence="6" id="KW-0479">Metal-binding</keyword>
<dbReference type="EMBL" id="SMAK01000004">
    <property type="protein sequence ID" value="TCT11579.1"/>
    <property type="molecule type" value="Genomic_DNA"/>
</dbReference>
<keyword evidence="5" id="KW-0288">FMN</keyword>
<dbReference type="SUPFAM" id="SSF51971">
    <property type="entry name" value="Nucleotide-binding domain"/>
    <property type="match status" value="1"/>
</dbReference>
<dbReference type="PANTHER" id="PTHR42917:SF2">
    <property type="entry name" value="2,4-DIENOYL-COA REDUCTASE [(2E)-ENOYL-COA-PRODUCING]"/>
    <property type="match status" value="1"/>
</dbReference>
<dbReference type="GO" id="GO:0016491">
    <property type="term" value="F:oxidoreductase activity"/>
    <property type="evidence" value="ECO:0007669"/>
    <property type="project" value="UniProtKB-KW"/>
</dbReference>
<evidence type="ECO:0000256" key="9">
    <source>
        <dbReference type="ARBA" id="ARBA00023014"/>
    </source>
</evidence>
<dbReference type="InterPro" id="IPR051793">
    <property type="entry name" value="NADH:flavin_oxidoreductase"/>
</dbReference>
<keyword evidence="8" id="KW-0408">Iron</keyword>
<dbReference type="RefSeq" id="WP_132806318.1">
    <property type="nucleotide sequence ID" value="NZ_SMAK01000004.1"/>
</dbReference>
<dbReference type="InterPro" id="IPR036188">
    <property type="entry name" value="FAD/NAD-bd_sf"/>
</dbReference>
<dbReference type="Pfam" id="PF07992">
    <property type="entry name" value="Pyr_redox_2"/>
    <property type="match status" value="1"/>
</dbReference>
<evidence type="ECO:0000313" key="13">
    <source>
        <dbReference type="Proteomes" id="UP000295678"/>
    </source>
</evidence>
<dbReference type="Proteomes" id="UP000295678">
    <property type="component" value="Unassembled WGS sequence"/>
</dbReference>
<protein>
    <submittedName>
        <fullName evidence="12">Uncharacterized protein</fullName>
    </submittedName>
</protein>
<accession>A0A4R3MGT8</accession>
<dbReference type="GO" id="GO:0051536">
    <property type="term" value="F:iron-sulfur cluster binding"/>
    <property type="evidence" value="ECO:0007669"/>
    <property type="project" value="UniProtKB-KW"/>
</dbReference>
<gene>
    <name evidence="12" type="ORF">EDC22_104342</name>
</gene>
<sequence length="660" mass="70369">MTETRYPLAMRPFDLAGVEVRNRIFLPAHTTNFGRDFLPTDAHVHYLAERARAGIGLVIVEPLRVHRTSLGRSGGLTGSDRRALPGLRRIVEAVRAAGARIFVQITHAGRHGPNETDRLPAWGPSPVPWIPGADVPHAMTRSEMDAVREAYVETAELAIEAGFEGIEVHVGHGHLLHQFLSPAANLRDDDWGGSPEKRLRYPLEVVETLAAAIGGRVPLGIRASVTDLMPDGLGPEEQREIIARFAAIPGISFVNASVAAYQWPSIGHHVADMAHPPHPFRDLTEALRPVIGNLPLLTANRYRTLAEVEDTLARGVIDMIGMNRAHMADPELLPKSLAGREAEVRPCIAHNFCIGQVGAHRPISCMMNPRVGREGDWGEIPVIARRRRVLVLGGGPAGLEAARIAALAGHQVTLWERTEALGGRLVLAGTGAGRGDLHRMRDWLTAAVGRAGIAVATGVTATADAVADHGADVVILAVGATHAAQPLPVAGGDPVPSMDVPAALAAPREAWRGLRIAILDEAGSWATLSAAETLAAAGAAVEIVATPVTALWNVTLYSRMTALERLAKAGVRLRTGLADPCLDDRRRLVCRVVATGEIVDLGTFDAFVHSDPGIAATTLQEDLERLGLHVRPIGDAVVPRTLFEAMHDAHAAVRSLGEAS</sequence>
<name>A0A4R3MGT8_9HYPH</name>
<evidence type="ECO:0000256" key="2">
    <source>
        <dbReference type="ARBA" id="ARBA00001966"/>
    </source>
</evidence>
<dbReference type="InterPro" id="IPR023753">
    <property type="entry name" value="FAD/NAD-binding_dom"/>
</dbReference>
<dbReference type="Gene3D" id="3.50.50.60">
    <property type="entry name" value="FAD/NAD(P)-binding domain"/>
    <property type="match status" value="1"/>
</dbReference>
<evidence type="ECO:0000256" key="5">
    <source>
        <dbReference type="ARBA" id="ARBA00022643"/>
    </source>
</evidence>
<evidence type="ECO:0000313" key="12">
    <source>
        <dbReference type="EMBL" id="TCT11579.1"/>
    </source>
</evidence>
<dbReference type="GO" id="GO:0010181">
    <property type="term" value="F:FMN binding"/>
    <property type="evidence" value="ECO:0007669"/>
    <property type="project" value="InterPro"/>
</dbReference>
<keyword evidence="4" id="KW-0285">Flavoprotein</keyword>
<organism evidence="12 13">
    <name type="scientific">Tepidamorphus gemmatus</name>
    <dbReference type="NCBI Taxonomy" id="747076"/>
    <lineage>
        <taxon>Bacteria</taxon>
        <taxon>Pseudomonadati</taxon>
        <taxon>Pseudomonadota</taxon>
        <taxon>Alphaproteobacteria</taxon>
        <taxon>Hyphomicrobiales</taxon>
        <taxon>Tepidamorphaceae</taxon>
        <taxon>Tepidamorphus</taxon>
    </lineage>
</organism>
<keyword evidence="13" id="KW-1185">Reference proteome</keyword>
<feature type="domain" description="FAD/NAD(P)-binding" evidence="11">
    <location>
        <begin position="388"/>
        <end position="576"/>
    </location>
</feature>
<evidence type="ECO:0000256" key="1">
    <source>
        <dbReference type="ARBA" id="ARBA00001917"/>
    </source>
</evidence>
<dbReference type="PRINTS" id="PR00411">
    <property type="entry name" value="PNDRDTASEI"/>
</dbReference>
<dbReference type="Gene3D" id="3.40.50.720">
    <property type="entry name" value="NAD(P)-binding Rossmann-like Domain"/>
    <property type="match status" value="1"/>
</dbReference>
<evidence type="ECO:0000256" key="7">
    <source>
        <dbReference type="ARBA" id="ARBA00023002"/>
    </source>
</evidence>
<dbReference type="SUPFAM" id="SSF51905">
    <property type="entry name" value="FAD/NAD(P)-binding domain"/>
    <property type="match status" value="1"/>
</dbReference>
<evidence type="ECO:0000259" key="11">
    <source>
        <dbReference type="Pfam" id="PF07992"/>
    </source>
</evidence>
<reference evidence="12 13" key="1">
    <citation type="submission" date="2019-03" db="EMBL/GenBank/DDBJ databases">
        <title>Genomic Encyclopedia of Type Strains, Phase IV (KMG-IV): sequencing the most valuable type-strain genomes for metagenomic binning, comparative biology and taxonomic classification.</title>
        <authorList>
            <person name="Goeker M."/>
        </authorList>
    </citation>
    <scope>NUCLEOTIDE SEQUENCE [LARGE SCALE GENOMIC DNA]</scope>
    <source>
        <strain evidence="12 13">DSM 19345</strain>
    </source>
</reference>
<evidence type="ECO:0000259" key="10">
    <source>
        <dbReference type="Pfam" id="PF00724"/>
    </source>
</evidence>
<comment type="caution">
    <text evidence="12">The sequence shown here is derived from an EMBL/GenBank/DDBJ whole genome shotgun (WGS) entry which is preliminary data.</text>
</comment>
<dbReference type="GO" id="GO:0046872">
    <property type="term" value="F:metal ion binding"/>
    <property type="evidence" value="ECO:0007669"/>
    <property type="project" value="UniProtKB-KW"/>
</dbReference>
<comment type="cofactor">
    <cofactor evidence="1">
        <name>FMN</name>
        <dbReference type="ChEBI" id="CHEBI:58210"/>
    </cofactor>
</comment>
<feature type="domain" description="NADH:flavin oxidoreductase/NADH oxidase N-terminal" evidence="10">
    <location>
        <begin position="11"/>
        <end position="341"/>
    </location>
</feature>
<dbReference type="Pfam" id="PF00724">
    <property type="entry name" value="Oxidored_FMN"/>
    <property type="match status" value="1"/>
</dbReference>
<proteinExistence type="inferred from homology"/>
<dbReference type="InterPro" id="IPR001155">
    <property type="entry name" value="OxRdtase_FMN_N"/>
</dbReference>
<dbReference type="InterPro" id="IPR013785">
    <property type="entry name" value="Aldolase_TIM"/>
</dbReference>
<dbReference type="PRINTS" id="PR00368">
    <property type="entry name" value="FADPNR"/>
</dbReference>
<comment type="cofactor">
    <cofactor evidence="2">
        <name>[4Fe-4S] cluster</name>
        <dbReference type="ChEBI" id="CHEBI:49883"/>
    </cofactor>
</comment>
<keyword evidence="7" id="KW-0560">Oxidoreductase</keyword>
<comment type="similarity">
    <text evidence="3">In the N-terminal section; belongs to the NADH:flavin oxidoreductase/NADH oxidase family.</text>
</comment>
<dbReference type="PANTHER" id="PTHR42917">
    <property type="entry name" value="2,4-DIENOYL-COA REDUCTASE"/>
    <property type="match status" value="1"/>
</dbReference>
<dbReference type="SUPFAM" id="SSF51395">
    <property type="entry name" value="FMN-linked oxidoreductases"/>
    <property type="match status" value="1"/>
</dbReference>
<evidence type="ECO:0000256" key="3">
    <source>
        <dbReference type="ARBA" id="ARBA00011048"/>
    </source>
</evidence>
<evidence type="ECO:0000256" key="8">
    <source>
        <dbReference type="ARBA" id="ARBA00023004"/>
    </source>
</evidence>
<dbReference type="AlphaFoldDB" id="A0A4R3MGT8"/>
<evidence type="ECO:0000256" key="4">
    <source>
        <dbReference type="ARBA" id="ARBA00022630"/>
    </source>
</evidence>
<dbReference type="OrthoDB" id="9804454at2"/>
<dbReference type="Gene3D" id="3.20.20.70">
    <property type="entry name" value="Aldolase class I"/>
    <property type="match status" value="1"/>
</dbReference>
<keyword evidence="9" id="KW-0411">Iron-sulfur</keyword>
<evidence type="ECO:0000256" key="6">
    <source>
        <dbReference type="ARBA" id="ARBA00022723"/>
    </source>
</evidence>